<feature type="binding site" evidence="10">
    <location>
        <begin position="17"/>
        <end position="24"/>
    </location>
    <ligand>
        <name>ATP</name>
        <dbReference type="ChEBI" id="CHEBI:30616"/>
    </ligand>
</feature>
<sequence>MGNHQSLNKRYLIVVVGPTAVGKTDVSIRLARHYNTVIISADSRQFYQEMSIGTAKPTLAEMQGLPHYFINSHHIAQEYNAGAYEQDVLQLLEELFNQHSCVILTGGSGLYVRAVLEGMDEMPEVPISIREQLLTQKQAHGLTPLLEQLQQLDPVYYNQVDHANPQRIIRALEVVLATGQPYSTFRTKKAIERPFEVIKIGLNRDRAELYARIDARVDQMLQAGLLEEVQQLYPYRNHNALQTVGYQELFSYLAGEYDWAEAVRLLKRNSRRYAKRQLTWFTKNNDFTWFHPQDWEAILAFIGLNLEG</sequence>
<comment type="cofactor">
    <cofactor evidence="1 10">
        <name>Mg(2+)</name>
        <dbReference type="ChEBI" id="CHEBI:18420"/>
    </cofactor>
</comment>
<comment type="similarity">
    <text evidence="3 10 13">Belongs to the IPP transferase family.</text>
</comment>
<protein>
    <recommendedName>
        <fullName evidence="10">tRNA dimethylallyltransferase</fullName>
        <ecNumber evidence="10">2.5.1.75</ecNumber>
    </recommendedName>
    <alternativeName>
        <fullName evidence="10">Dimethylallyl diphosphate:tRNA dimethylallyltransferase</fullName>
        <shortName evidence="10">DMAPP:tRNA dimethylallyltransferase</shortName>
        <shortName evidence="10">DMATase</shortName>
    </alternativeName>
    <alternativeName>
        <fullName evidence="10">Isopentenyl-diphosphate:tRNA isopentenyltransferase</fullName>
        <shortName evidence="10">IPP transferase</shortName>
        <shortName evidence="10">IPPT</shortName>
        <shortName evidence="10">IPTase</shortName>
    </alternativeName>
</protein>
<feature type="binding site" evidence="10">
    <location>
        <begin position="19"/>
        <end position="24"/>
    </location>
    <ligand>
        <name>substrate</name>
    </ligand>
</feature>
<dbReference type="RefSeq" id="WP_106927682.1">
    <property type="nucleotide sequence ID" value="NZ_PYFT01000001.1"/>
</dbReference>
<evidence type="ECO:0000256" key="2">
    <source>
        <dbReference type="ARBA" id="ARBA00003213"/>
    </source>
</evidence>
<comment type="subunit">
    <text evidence="10">Monomer.</text>
</comment>
<evidence type="ECO:0000256" key="6">
    <source>
        <dbReference type="ARBA" id="ARBA00022741"/>
    </source>
</evidence>
<keyword evidence="15" id="KW-1185">Reference proteome</keyword>
<dbReference type="SUPFAM" id="SSF52540">
    <property type="entry name" value="P-loop containing nucleoside triphosphate hydrolases"/>
    <property type="match status" value="2"/>
</dbReference>
<evidence type="ECO:0000256" key="11">
    <source>
        <dbReference type="RuleBase" id="RU003783"/>
    </source>
</evidence>
<dbReference type="InterPro" id="IPR039657">
    <property type="entry name" value="Dimethylallyltransferase"/>
</dbReference>
<evidence type="ECO:0000313" key="14">
    <source>
        <dbReference type="EMBL" id="PSR53246.1"/>
    </source>
</evidence>
<accession>A0A2T2YCN0</accession>
<feature type="site" description="Interaction with substrate tRNA" evidence="10">
    <location>
        <position position="108"/>
    </location>
</feature>
<comment type="caution">
    <text evidence="10">Lacks conserved residue(s) required for the propagation of feature annotation.</text>
</comment>
<evidence type="ECO:0000256" key="9">
    <source>
        <dbReference type="ARBA" id="ARBA00049563"/>
    </source>
</evidence>
<dbReference type="EMBL" id="PYFT01000001">
    <property type="protein sequence ID" value="PSR53246.1"/>
    <property type="molecule type" value="Genomic_DNA"/>
</dbReference>
<evidence type="ECO:0000256" key="10">
    <source>
        <dbReference type="HAMAP-Rule" id="MF_00185"/>
    </source>
</evidence>
<evidence type="ECO:0000256" key="4">
    <source>
        <dbReference type="ARBA" id="ARBA00022679"/>
    </source>
</evidence>
<dbReference type="Proteomes" id="UP000240357">
    <property type="component" value="Unassembled WGS sequence"/>
</dbReference>
<evidence type="ECO:0000256" key="1">
    <source>
        <dbReference type="ARBA" id="ARBA00001946"/>
    </source>
</evidence>
<keyword evidence="6 10" id="KW-0547">Nucleotide-binding</keyword>
<name>A0A2T2YCN0_9BACT</name>
<evidence type="ECO:0000256" key="13">
    <source>
        <dbReference type="RuleBase" id="RU003785"/>
    </source>
</evidence>
<comment type="caution">
    <text evidence="14">The sequence shown here is derived from an EMBL/GenBank/DDBJ whole genome shotgun (WGS) entry which is preliminary data.</text>
</comment>
<dbReference type="OrthoDB" id="9776390at2"/>
<feature type="site" description="Interaction with substrate tRNA" evidence="10">
    <location>
        <position position="130"/>
    </location>
</feature>
<evidence type="ECO:0000256" key="3">
    <source>
        <dbReference type="ARBA" id="ARBA00005842"/>
    </source>
</evidence>
<dbReference type="AlphaFoldDB" id="A0A2T2YCN0"/>
<dbReference type="InterPro" id="IPR018022">
    <property type="entry name" value="IPT"/>
</dbReference>
<keyword evidence="4 10" id="KW-0808">Transferase</keyword>
<evidence type="ECO:0000256" key="7">
    <source>
        <dbReference type="ARBA" id="ARBA00022840"/>
    </source>
</evidence>
<dbReference type="HAMAP" id="MF_00185">
    <property type="entry name" value="IPP_trans"/>
    <property type="match status" value="1"/>
</dbReference>
<dbReference type="Pfam" id="PF01715">
    <property type="entry name" value="IPPT"/>
    <property type="match status" value="1"/>
</dbReference>
<keyword evidence="8 10" id="KW-0460">Magnesium</keyword>
<reference evidence="14 15" key="1">
    <citation type="submission" date="2018-03" db="EMBL/GenBank/DDBJ databases">
        <title>Adhaeribacter sp. HMF7605 Genome sequencing and assembly.</title>
        <authorList>
            <person name="Kang H."/>
            <person name="Kang J."/>
            <person name="Cha I."/>
            <person name="Kim H."/>
            <person name="Joh K."/>
        </authorList>
    </citation>
    <scope>NUCLEOTIDE SEQUENCE [LARGE SCALE GENOMIC DNA]</scope>
    <source>
        <strain evidence="14 15">HMF7605</strain>
    </source>
</reference>
<dbReference type="PANTHER" id="PTHR11088:SF60">
    <property type="entry name" value="TRNA DIMETHYLALLYLTRANSFERASE"/>
    <property type="match status" value="1"/>
</dbReference>
<dbReference type="Gene3D" id="1.10.20.140">
    <property type="match status" value="1"/>
</dbReference>
<dbReference type="PANTHER" id="PTHR11088">
    <property type="entry name" value="TRNA DIMETHYLALLYLTRANSFERASE"/>
    <property type="match status" value="1"/>
</dbReference>
<comment type="catalytic activity">
    <reaction evidence="9 10 11">
        <text>adenosine(37) in tRNA + dimethylallyl diphosphate = N(6)-dimethylallyladenosine(37) in tRNA + diphosphate</text>
        <dbReference type="Rhea" id="RHEA:26482"/>
        <dbReference type="Rhea" id="RHEA-COMP:10162"/>
        <dbReference type="Rhea" id="RHEA-COMP:10375"/>
        <dbReference type="ChEBI" id="CHEBI:33019"/>
        <dbReference type="ChEBI" id="CHEBI:57623"/>
        <dbReference type="ChEBI" id="CHEBI:74411"/>
        <dbReference type="ChEBI" id="CHEBI:74415"/>
        <dbReference type="EC" id="2.5.1.75"/>
    </reaction>
</comment>
<dbReference type="InterPro" id="IPR027417">
    <property type="entry name" value="P-loop_NTPase"/>
</dbReference>
<proteinExistence type="inferred from homology"/>
<dbReference type="GO" id="GO:0005524">
    <property type="term" value="F:ATP binding"/>
    <property type="evidence" value="ECO:0007669"/>
    <property type="project" value="UniProtKB-UniRule"/>
</dbReference>
<feature type="region of interest" description="Interaction with substrate tRNA" evidence="10">
    <location>
        <begin position="166"/>
        <end position="170"/>
    </location>
</feature>
<evidence type="ECO:0000256" key="5">
    <source>
        <dbReference type="ARBA" id="ARBA00022694"/>
    </source>
</evidence>
<dbReference type="Gene3D" id="3.40.50.300">
    <property type="entry name" value="P-loop containing nucleotide triphosphate hydrolases"/>
    <property type="match status" value="1"/>
</dbReference>
<gene>
    <name evidence="10" type="primary">miaA</name>
    <name evidence="14" type="ORF">AHMF7605_06735</name>
</gene>
<evidence type="ECO:0000256" key="8">
    <source>
        <dbReference type="ARBA" id="ARBA00022842"/>
    </source>
</evidence>
<dbReference type="GO" id="GO:0052381">
    <property type="term" value="F:tRNA dimethylallyltransferase activity"/>
    <property type="evidence" value="ECO:0007669"/>
    <property type="project" value="UniProtKB-UniRule"/>
</dbReference>
<keyword evidence="7 10" id="KW-0067">ATP-binding</keyword>
<organism evidence="14 15">
    <name type="scientific">Adhaeribacter arboris</name>
    <dbReference type="NCBI Taxonomy" id="2072846"/>
    <lineage>
        <taxon>Bacteria</taxon>
        <taxon>Pseudomonadati</taxon>
        <taxon>Bacteroidota</taxon>
        <taxon>Cytophagia</taxon>
        <taxon>Cytophagales</taxon>
        <taxon>Hymenobacteraceae</taxon>
        <taxon>Adhaeribacter</taxon>
    </lineage>
</organism>
<comment type="function">
    <text evidence="2 10 12">Catalyzes the transfer of a dimethylallyl group onto the adenine at position 37 in tRNAs that read codons beginning with uridine, leading to the formation of N6-(dimethylallyl)adenosine (i(6)A).</text>
</comment>
<feature type="region of interest" description="Interaction with substrate tRNA" evidence="10">
    <location>
        <begin position="42"/>
        <end position="45"/>
    </location>
</feature>
<evidence type="ECO:0000256" key="12">
    <source>
        <dbReference type="RuleBase" id="RU003784"/>
    </source>
</evidence>
<evidence type="ECO:0000313" key="15">
    <source>
        <dbReference type="Proteomes" id="UP000240357"/>
    </source>
</evidence>
<keyword evidence="5 10" id="KW-0819">tRNA processing</keyword>
<dbReference type="NCBIfam" id="TIGR00174">
    <property type="entry name" value="miaA"/>
    <property type="match status" value="1"/>
</dbReference>
<dbReference type="GO" id="GO:0006400">
    <property type="term" value="P:tRNA modification"/>
    <property type="evidence" value="ECO:0007669"/>
    <property type="project" value="TreeGrafter"/>
</dbReference>
<dbReference type="EC" id="2.5.1.75" evidence="10"/>